<evidence type="ECO:0000313" key="2">
    <source>
        <dbReference type="Proteomes" id="UP000605846"/>
    </source>
</evidence>
<dbReference type="PANTHER" id="PTHR15180:SF1">
    <property type="entry name" value="GENERAL TRANSCRIPTION FACTOR 3C POLYPEPTIDE 1"/>
    <property type="match status" value="1"/>
</dbReference>
<gene>
    <name evidence="1" type="ORF">EC973_009398</name>
</gene>
<comment type="caution">
    <text evidence="1">The sequence shown here is derived from an EMBL/GenBank/DDBJ whole genome shotgun (WGS) entry which is preliminary data.</text>
</comment>
<dbReference type="InterPro" id="IPR044210">
    <property type="entry name" value="Tfc3-like"/>
</dbReference>
<dbReference type="AlphaFoldDB" id="A0A8H7ENH6"/>
<name>A0A8H7ENH6_9FUNG</name>
<dbReference type="Proteomes" id="UP000605846">
    <property type="component" value="Unassembled WGS sequence"/>
</dbReference>
<dbReference type="GO" id="GO:0003677">
    <property type="term" value="F:DNA binding"/>
    <property type="evidence" value="ECO:0007669"/>
    <property type="project" value="InterPro"/>
</dbReference>
<dbReference type="GO" id="GO:0006384">
    <property type="term" value="P:transcription initiation at RNA polymerase III promoter"/>
    <property type="evidence" value="ECO:0007669"/>
    <property type="project" value="InterPro"/>
</dbReference>
<dbReference type="PANTHER" id="PTHR15180">
    <property type="entry name" value="GENERAL TRANSCRIPTION FACTOR 3C POLYPEPTIDE 1"/>
    <property type="match status" value="1"/>
</dbReference>
<proteinExistence type="predicted"/>
<organism evidence="1 2">
    <name type="scientific">Apophysomyces ossiformis</name>
    <dbReference type="NCBI Taxonomy" id="679940"/>
    <lineage>
        <taxon>Eukaryota</taxon>
        <taxon>Fungi</taxon>
        <taxon>Fungi incertae sedis</taxon>
        <taxon>Mucoromycota</taxon>
        <taxon>Mucoromycotina</taxon>
        <taxon>Mucoromycetes</taxon>
        <taxon>Mucorales</taxon>
        <taxon>Mucorineae</taxon>
        <taxon>Mucoraceae</taxon>
        <taxon>Apophysomyces</taxon>
    </lineage>
</organism>
<keyword evidence="2" id="KW-1185">Reference proteome</keyword>
<accession>A0A8H7ENH6</accession>
<evidence type="ECO:0000313" key="1">
    <source>
        <dbReference type="EMBL" id="KAF7725781.1"/>
    </source>
</evidence>
<protein>
    <submittedName>
        <fullName evidence="1">Uncharacterized protein</fullName>
    </submittedName>
</protein>
<dbReference type="OrthoDB" id="68020at2759"/>
<dbReference type="GO" id="GO:0000127">
    <property type="term" value="C:transcription factor TFIIIC complex"/>
    <property type="evidence" value="ECO:0007669"/>
    <property type="project" value="InterPro"/>
</dbReference>
<dbReference type="GO" id="GO:0042791">
    <property type="term" value="P:5S class rRNA transcription by RNA polymerase III"/>
    <property type="evidence" value="ECO:0007669"/>
    <property type="project" value="TreeGrafter"/>
</dbReference>
<sequence length="175" mass="19971">MLDSVISRVKEEIAIDGNDGATLDVVWSYFQRFTALKARELAPNIKNEPVIDERYKAYIWEYLKNDKDLKFSVKADKNETVNDINDDDDFVSSTEKAEKYQAISDIASLSYDQAVKRYGTRMRVIADEKLQEEQLFVGIPTKEKGITQAQLTKHLDLDPRSTGHYVKSLEAQGAM</sequence>
<reference evidence="1" key="1">
    <citation type="submission" date="2020-01" db="EMBL/GenBank/DDBJ databases">
        <title>Genome Sequencing of Three Apophysomyces-Like Fungal Strains Confirms a Novel Fungal Genus in the Mucoromycota with divergent Burkholderia-like Endosymbiotic Bacteria.</title>
        <authorList>
            <person name="Stajich J.E."/>
            <person name="Macias A.M."/>
            <person name="Carter-House D."/>
            <person name="Lovett B."/>
            <person name="Kasson L.R."/>
            <person name="Berry K."/>
            <person name="Grigoriev I."/>
            <person name="Chang Y."/>
            <person name="Spatafora J."/>
            <person name="Kasson M.T."/>
        </authorList>
    </citation>
    <scope>NUCLEOTIDE SEQUENCE</scope>
    <source>
        <strain evidence="1">NRRL A-21654</strain>
    </source>
</reference>
<dbReference type="EMBL" id="JABAYA010000090">
    <property type="protein sequence ID" value="KAF7725781.1"/>
    <property type="molecule type" value="Genomic_DNA"/>
</dbReference>